<dbReference type="InterPro" id="IPR054828">
    <property type="entry name" value="Vit_B12_bind_prot"/>
</dbReference>
<name>A0A9X1X6Z8_9SPHI</name>
<proteinExistence type="predicted"/>
<evidence type="ECO:0000256" key="1">
    <source>
        <dbReference type="ARBA" id="ARBA00022729"/>
    </source>
</evidence>
<dbReference type="PANTHER" id="PTHR30535:SF35">
    <property type="entry name" value="PERIPLASMIC BINDING PROTEIN"/>
    <property type="match status" value="1"/>
</dbReference>
<dbReference type="AlphaFoldDB" id="A0A9X1X6Z8"/>
<accession>A0A9X1X6Z8</accession>
<evidence type="ECO:0000313" key="4">
    <source>
        <dbReference type="Proteomes" id="UP001139450"/>
    </source>
</evidence>
<protein>
    <submittedName>
        <fullName evidence="3">Helical backbone metal receptor</fullName>
    </submittedName>
</protein>
<dbReference type="EMBL" id="JALJEJ010000003">
    <property type="protein sequence ID" value="MCJ8209779.1"/>
    <property type="molecule type" value="Genomic_DNA"/>
</dbReference>
<dbReference type="Proteomes" id="UP001139450">
    <property type="component" value="Unassembled WGS sequence"/>
</dbReference>
<reference evidence="3" key="1">
    <citation type="submission" date="2022-04" db="EMBL/GenBank/DDBJ databases">
        <title>Mucilaginibacter sp. RS28 isolated from freshwater.</title>
        <authorList>
            <person name="Ko S.-R."/>
        </authorList>
    </citation>
    <scope>NUCLEOTIDE SEQUENCE</scope>
    <source>
        <strain evidence="3">RS28</strain>
    </source>
</reference>
<keyword evidence="3" id="KW-0675">Receptor</keyword>
<dbReference type="Gene3D" id="3.40.50.1980">
    <property type="entry name" value="Nitrogenase molybdenum iron protein domain"/>
    <property type="match status" value="2"/>
</dbReference>
<dbReference type="SUPFAM" id="SSF53807">
    <property type="entry name" value="Helical backbone' metal receptor"/>
    <property type="match status" value="1"/>
</dbReference>
<dbReference type="InterPro" id="IPR002491">
    <property type="entry name" value="ABC_transptr_periplasmic_BD"/>
</dbReference>
<sequence length="270" mass="30381">MPTKLTFIDQLGRKIVLDKYPSRIISVVPSQTELLFDLGLGERVAGVTKYCCHPASALQNSAVIGATKQLDLNLIRSLKPDLIIANKEENDREQIEELMQEFPVWVSDINDLSGSLQMIQAISELTCTTQTASNLIRRIEAGFSNLTTISKPLDVLYFIWRKPYMTAGTGTFIDHLLARCGLRNALLADRYPALSAEEIVNLNPAVIFLSSEPYPFKEKHIAEFRELLPDALIEIVDGELFSWYGSRLIYSPDYFNALITNIDKRLGVKK</sequence>
<dbReference type="PANTHER" id="PTHR30535">
    <property type="entry name" value="VITAMIN B12-BINDING PROTEIN"/>
    <property type="match status" value="1"/>
</dbReference>
<dbReference type="PROSITE" id="PS50983">
    <property type="entry name" value="FE_B12_PBP"/>
    <property type="match status" value="1"/>
</dbReference>
<organism evidence="3 4">
    <name type="scientific">Mucilaginibacter straminoryzae</name>
    <dbReference type="NCBI Taxonomy" id="2932774"/>
    <lineage>
        <taxon>Bacteria</taxon>
        <taxon>Pseudomonadati</taxon>
        <taxon>Bacteroidota</taxon>
        <taxon>Sphingobacteriia</taxon>
        <taxon>Sphingobacteriales</taxon>
        <taxon>Sphingobacteriaceae</taxon>
        <taxon>Mucilaginibacter</taxon>
    </lineage>
</organism>
<evidence type="ECO:0000313" key="3">
    <source>
        <dbReference type="EMBL" id="MCJ8209779.1"/>
    </source>
</evidence>
<keyword evidence="1" id="KW-0732">Signal</keyword>
<dbReference type="Pfam" id="PF01497">
    <property type="entry name" value="Peripla_BP_2"/>
    <property type="match status" value="1"/>
</dbReference>
<dbReference type="InterPro" id="IPR050902">
    <property type="entry name" value="ABC_Transporter_SBP"/>
</dbReference>
<dbReference type="NCBIfam" id="NF038402">
    <property type="entry name" value="TroA_like"/>
    <property type="match status" value="1"/>
</dbReference>
<dbReference type="RefSeq" id="WP_245129611.1">
    <property type="nucleotide sequence ID" value="NZ_JALJEJ010000003.1"/>
</dbReference>
<gene>
    <name evidence="3" type="ORF">MUY27_08665</name>
</gene>
<keyword evidence="4" id="KW-1185">Reference proteome</keyword>
<comment type="caution">
    <text evidence="3">The sequence shown here is derived from an EMBL/GenBank/DDBJ whole genome shotgun (WGS) entry which is preliminary data.</text>
</comment>
<evidence type="ECO:0000259" key="2">
    <source>
        <dbReference type="PROSITE" id="PS50983"/>
    </source>
</evidence>
<feature type="domain" description="Fe/B12 periplasmic-binding" evidence="2">
    <location>
        <begin position="23"/>
        <end position="270"/>
    </location>
</feature>